<dbReference type="Proteomes" id="UP000800235">
    <property type="component" value="Unassembled WGS sequence"/>
</dbReference>
<dbReference type="AlphaFoldDB" id="A0A9P4TRR5"/>
<keyword evidence="2" id="KW-1185">Reference proteome</keyword>
<proteinExistence type="predicted"/>
<dbReference type="OrthoDB" id="3748138at2759"/>
<sequence>MSVGDVLGIVTILIKVGKDLYNRIDSIKQAPTDLQLLTDQLEVVSKVLKESENDIMAYSSGFTRMLNILKSIQDSYNKCAKTLGVEPAGIIIAAQKTAFHGKNFTKRVVIFARIPIILAEIREKAVQLDKISSILTVSILSEVRKHQKNSNGNEPHKSPVAIDTTLHDDWRYLNLSTGFVSIDRMVANLMKECKDLEHLLQETTLVPDTSAVEDYEAQNPEGASFWKDRFQNGNLYASALRYETFYVSWARFVHEVEKSFILKAVPTGIFETGNLDCIRAKGSRYSMNQSGTRCLSTIRPLWLPALRSALDPLHKGYVKPEDYFNLIHDCSLSDALRRLVFEGAGYGTLVQCERASGDLALPAAIESPSGHIGWLAAQIVAVPTPDELGIVTLRDVMASSSDALFAGFSGSPGDVHVYVRYLQTGQIERKSLSKQVRPVGSISVGVSLSIRRELDSGDHAWSCDLRISEFKACQGGEYVITACDGLTSVEFFTRPLKTSFDGMLSGIRNSSNFALPEFDCTLLGPSKVFIHPPKVGEKVQVCTTSQETSSDIF</sequence>
<dbReference type="EMBL" id="MU007134">
    <property type="protein sequence ID" value="KAF2417702.1"/>
    <property type="molecule type" value="Genomic_DNA"/>
</dbReference>
<protein>
    <submittedName>
        <fullName evidence="1">Uncharacterized protein</fullName>
    </submittedName>
</protein>
<name>A0A9P4TRR5_9PEZI</name>
<accession>A0A9P4TRR5</accession>
<evidence type="ECO:0000313" key="2">
    <source>
        <dbReference type="Proteomes" id="UP000800235"/>
    </source>
</evidence>
<organism evidence="1 2">
    <name type="scientific">Tothia fuscella</name>
    <dbReference type="NCBI Taxonomy" id="1048955"/>
    <lineage>
        <taxon>Eukaryota</taxon>
        <taxon>Fungi</taxon>
        <taxon>Dikarya</taxon>
        <taxon>Ascomycota</taxon>
        <taxon>Pezizomycotina</taxon>
        <taxon>Dothideomycetes</taxon>
        <taxon>Pleosporomycetidae</taxon>
        <taxon>Venturiales</taxon>
        <taxon>Cylindrosympodiaceae</taxon>
        <taxon>Tothia</taxon>
    </lineage>
</organism>
<evidence type="ECO:0000313" key="1">
    <source>
        <dbReference type="EMBL" id="KAF2417702.1"/>
    </source>
</evidence>
<comment type="caution">
    <text evidence="1">The sequence shown here is derived from an EMBL/GenBank/DDBJ whole genome shotgun (WGS) entry which is preliminary data.</text>
</comment>
<reference evidence="1" key="1">
    <citation type="journal article" date="2020" name="Stud. Mycol.">
        <title>101 Dothideomycetes genomes: a test case for predicting lifestyles and emergence of pathogens.</title>
        <authorList>
            <person name="Haridas S."/>
            <person name="Albert R."/>
            <person name="Binder M."/>
            <person name="Bloem J."/>
            <person name="Labutti K."/>
            <person name="Salamov A."/>
            <person name="Andreopoulos B."/>
            <person name="Baker S."/>
            <person name="Barry K."/>
            <person name="Bills G."/>
            <person name="Bluhm B."/>
            <person name="Cannon C."/>
            <person name="Castanera R."/>
            <person name="Culley D."/>
            <person name="Daum C."/>
            <person name="Ezra D."/>
            <person name="Gonzalez J."/>
            <person name="Henrissat B."/>
            <person name="Kuo A."/>
            <person name="Liang C."/>
            <person name="Lipzen A."/>
            <person name="Lutzoni F."/>
            <person name="Magnuson J."/>
            <person name="Mondo S."/>
            <person name="Nolan M."/>
            <person name="Ohm R."/>
            <person name="Pangilinan J."/>
            <person name="Park H.-J."/>
            <person name="Ramirez L."/>
            <person name="Alfaro M."/>
            <person name="Sun H."/>
            <person name="Tritt A."/>
            <person name="Yoshinaga Y."/>
            <person name="Zwiers L.-H."/>
            <person name="Turgeon B."/>
            <person name="Goodwin S."/>
            <person name="Spatafora J."/>
            <person name="Crous P."/>
            <person name="Grigoriev I."/>
        </authorList>
    </citation>
    <scope>NUCLEOTIDE SEQUENCE</scope>
    <source>
        <strain evidence="1">CBS 130266</strain>
    </source>
</reference>
<gene>
    <name evidence="1" type="ORF">EJ08DRAFT_654437</name>
</gene>